<dbReference type="EMBL" id="UGLH01000003">
    <property type="protein sequence ID" value="STT72456.1"/>
    <property type="molecule type" value="Genomic_DNA"/>
</dbReference>
<sequence length="35" mass="4120">MTPDNISCKVVTIEFFNKYTWKLNLHAFDSYHAGK</sequence>
<evidence type="ECO:0000313" key="1">
    <source>
        <dbReference type="EMBL" id="STT72456.1"/>
    </source>
</evidence>
<dbReference type="Proteomes" id="UP000254340">
    <property type="component" value="Unassembled WGS sequence"/>
</dbReference>
<evidence type="ECO:0000313" key="2">
    <source>
        <dbReference type="Proteomes" id="UP000254340"/>
    </source>
</evidence>
<protein>
    <submittedName>
        <fullName evidence="1">Uncharacterized protein</fullName>
    </submittedName>
</protein>
<proteinExistence type="predicted"/>
<name>A0A377X901_KLEPN</name>
<dbReference type="AlphaFoldDB" id="A0A377X901"/>
<reference evidence="1 2" key="1">
    <citation type="submission" date="2018-06" db="EMBL/GenBank/DDBJ databases">
        <authorList>
            <consortium name="Pathogen Informatics"/>
            <person name="Doyle S."/>
        </authorList>
    </citation>
    <scope>NUCLEOTIDE SEQUENCE [LARGE SCALE GENOMIC DNA]</scope>
    <source>
        <strain evidence="1 2">NCTC5047</strain>
    </source>
</reference>
<organism evidence="1 2">
    <name type="scientific">Klebsiella pneumoniae</name>
    <dbReference type="NCBI Taxonomy" id="573"/>
    <lineage>
        <taxon>Bacteria</taxon>
        <taxon>Pseudomonadati</taxon>
        <taxon>Pseudomonadota</taxon>
        <taxon>Gammaproteobacteria</taxon>
        <taxon>Enterobacterales</taxon>
        <taxon>Enterobacteriaceae</taxon>
        <taxon>Klebsiella/Raoultella group</taxon>
        <taxon>Klebsiella</taxon>
        <taxon>Klebsiella pneumoniae complex</taxon>
    </lineage>
</organism>
<gene>
    <name evidence="1" type="ORF">NCTC5047_00137</name>
</gene>
<accession>A0A377X901</accession>